<protein>
    <submittedName>
        <fullName evidence="4">Extracellular solute-binding protein</fullName>
    </submittedName>
</protein>
<reference evidence="4" key="2">
    <citation type="submission" date="2022-10" db="EMBL/GenBank/DDBJ databases">
        <authorList>
            <person name="Trinh H.N."/>
        </authorList>
    </citation>
    <scope>NUCLEOTIDE SEQUENCE</scope>
    <source>
        <strain evidence="4">RN2-1</strain>
    </source>
</reference>
<evidence type="ECO:0000256" key="1">
    <source>
        <dbReference type="ARBA" id="ARBA00022729"/>
    </source>
</evidence>
<gene>
    <name evidence="4" type="ORF">OL599_08650</name>
</gene>
<accession>A0AA41YK08</accession>
<keyword evidence="2" id="KW-0479">Metal-binding</keyword>
<dbReference type="SUPFAM" id="SSF53850">
    <property type="entry name" value="Periplasmic binding protein-like II"/>
    <property type="match status" value="1"/>
</dbReference>
<proteinExistence type="predicted"/>
<dbReference type="GO" id="GO:0046872">
    <property type="term" value="F:metal ion binding"/>
    <property type="evidence" value="ECO:0007669"/>
    <property type="project" value="UniProtKB-KW"/>
</dbReference>
<evidence type="ECO:0000313" key="4">
    <source>
        <dbReference type="EMBL" id="MCW3474654.1"/>
    </source>
</evidence>
<dbReference type="PROSITE" id="PS51257">
    <property type="entry name" value="PROKAR_LIPOPROTEIN"/>
    <property type="match status" value="1"/>
</dbReference>
<name>A0AA41YK08_9PROT</name>
<comment type="caution">
    <text evidence="4">The sequence shown here is derived from an EMBL/GenBank/DDBJ whole genome shotgun (WGS) entry which is preliminary data.</text>
</comment>
<dbReference type="InterPro" id="IPR026045">
    <property type="entry name" value="Ferric-bd"/>
</dbReference>
<dbReference type="EMBL" id="JAPDNT010000004">
    <property type="protein sequence ID" value="MCW3474654.1"/>
    <property type="molecule type" value="Genomic_DNA"/>
</dbReference>
<dbReference type="PANTHER" id="PTHR30006">
    <property type="entry name" value="THIAMINE-BINDING PERIPLASMIC PROTEIN-RELATED"/>
    <property type="match status" value="1"/>
</dbReference>
<keyword evidence="5" id="KW-1185">Reference proteome</keyword>
<evidence type="ECO:0000256" key="2">
    <source>
        <dbReference type="PIRSR" id="PIRSR002825-1"/>
    </source>
</evidence>
<reference evidence="4" key="1">
    <citation type="submission" date="2022-09" db="EMBL/GenBank/DDBJ databases">
        <title>Rhodovastum sp. nov. RN2-1 isolated from soil in Seongnam, South Korea.</title>
        <authorList>
            <person name="Le N.T."/>
        </authorList>
    </citation>
    <scope>NUCLEOTIDE SEQUENCE</scope>
    <source>
        <strain evidence="4">RN2-1</strain>
    </source>
</reference>
<keyword evidence="2" id="KW-0408">Iron</keyword>
<organism evidence="4 5">
    <name type="scientific">Limobrevibacterium gyesilva</name>
    <dbReference type="NCBI Taxonomy" id="2991712"/>
    <lineage>
        <taxon>Bacteria</taxon>
        <taxon>Pseudomonadati</taxon>
        <taxon>Pseudomonadota</taxon>
        <taxon>Alphaproteobacteria</taxon>
        <taxon>Acetobacterales</taxon>
        <taxon>Acetobacteraceae</taxon>
        <taxon>Limobrevibacterium</taxon>
    </lineage>
</organism>
<sequence>MVSRIGLLPVAVLAAACLGLAAPAQAQQHVVLYSANDNTVNNMISEAFTKETGIKVDVVSTGSGVLFRRIASESANPQADLIWGVSSALLSQNKAYFQPYAAKEKAAVPAAYRDPQDLWIGTNLQILTISQNTKAIPADQGPRSWQDLLDTKWKGKIAYTDPANSGSSYVTATTLLSLWGDNDAAWTKVGTLLGNTKVLNRSTLVFDGNGSGEYPLGISLEYAGNLWAHNGAPVKVIYPSDGTVAVTEGIAIIKGGPNPEPARAFVDFVNRKDMQEMMLRATFRRPARQDIDLSTVPGNMPALSALKLVSYDDMKWDAARRDTLARLKTLIQNTR</sequence>
<dbReference type="Gene3D" id="3.40.190.10">
    <property type="entry name" value="Periplasmic binding protein-like II"/>
    <property type="match status" value="2"/>
</dbReference>
<feature type="signal peptide" evidence="3">
    <location>
        <begin position="1"/>
        <end position="26"/>
    </location>
</feature>
<evidence type="ECO:0000256" key="3">
    <source>
        <dbReference type="SAM" id="SignalP"/>
    </source>
</evidence>
<dbReference type="PIRSF" id="PIRSF002825">
    <property type="entry name" value="CfbpA"/>
    <property type="match status" value="1"/>
</dbReference>
<feature type="binding site" evidence="2">
    <location>
        <position position="222"/>
    </location>
    <ligand>
        <name>Fe cation</name>
        <dbReference type="ChEBI" id="CHEBI:24875"/>
    </ligand>
</feature>
<keyword evidence="1 3" id="KW-0732">Signal</keyword>
<dbReference type="Proteomes" id="UP001165679">
    <property type="component" value="Unassembled WGS sequence"/>
</dbReference>
<evidence type="ECO:0000313" key="5">
    <source>
        <dbReference type="Proteomes" id="UP001165679"/>
    </source>
</evidence>
<dbReference type="AlphaFoldDB" id="A0AA41YK08"/>
<feature type="chain" id="PRO_5041255476" evidence="3">
    <location>
        <begin position="27"/>
        <end position="335"/>
    </location>
</feature>
<dbReference type="Pfam" id="PF13343">
    <property type="entry name" value="SBP_bac_6"/>
    <property type="match status" value="1"/>
</dbReference>